<protein>
    <submittedName>
        <fullName evidence="1">Baseplate wedge subunit protein</fullName>
    </submittedName>
</protein>
<keyword evidence="2" id="KW-1185">Reference proteome</keyword>
<name>A0A7S5RCD2_9CAUD</name>
<proteinExistence type="predicted"/>
<accession>A0A7S5RCD2</accession>
<sequence length="115" mass="13284">MAFKINYDANVINRYDQAKFMPYSEDMYDILDSTFMDKLRTIGKYGVFTVTSEDGRPDLIAEKIYGLGYSQYWWILMLYNDIVDPEDIVTGTVIRYPSVSTLENIYFSLVPGVSS</sequence>
<dbReference type="EMBL" id="MN988525">
    <property type="protein sequence ID" value="QIG72901.1"/>
    <property type="molecule type" value="Genomic_DNA"/>
</dbReference>
<organism evidence="1 2">
    <name type="scientific">Rhizobium phage RHph_Y65</name>
    <dbReference type="NCBI Taxonomy" id="2509785"/>
    <lineage>
        <taxon>Viruses</taxon>
        <taxon>Duplodnaviria</taxon>
        <taxon>Heunggongvirae</taxon>
        <taxon>Uroviricota</taxon>
        <taxon>Caudoviricetes</taxon>
        <taxon>Kleczkowskaviridae</taxon>
        <taxon>Cuauhnahuacvirus</taxon>
        <taxon>Cuauhnahuacvirus Y65</taxon>
    </lineage>
</organism>
<gene>
    <name evidence="1" type="ORF">EVB97_363</name>
</gene>
<evidence type="ECO:0000313" key="1">
    <source>
        <dbReference type="EMBL" id="QIG72901.1"/>
    </source>
</evidence>
<evidence type="ECO:0000313" key="2">
    <source>
        <dbReference type="Proteomes" id="UP000655883"/>
    </source>
</evidence>
<reference evidence="1 2" key="1">
    <citation type="submission" date="2020-01" db="EMBL/GenBank/DDBJ databases">
        <title>Patterns of diversity and host range of bacteriophage communities associated with bean-nodulatin bacteria.</title>
        <authorList>
            <person name="Vann Cauwenberghe J."/>
            <person name="Santamaria R.I."/>
            <person name="Bustos P."/>
            <person name="Juarez S."/>
            <person name="Gonzalez V."/>
        </authorList>
    </citation>
    <scope>NUCLEOTIDE SEQUENCE [LARGE SCALE GENOMIC DNA]</scope>
    <source>
        <strain evidence="2">RHph</strain>
    </source>
</reference>
<dbReference type="Proteomes" id="UP000655883">
    <property type="component" value="Segment"/>
</dbReference>